<name>A0A268NXT6_SHOCL</name>
<dbReference type="InterPro" id="IPR050464">
    <property type="entry name" value="Zeta_carotene_desat/Oxidored"/>
</dbReference>
<comment type="similarity">
    <text evidence="4 11">Belongs to the protoporphyrinogen/coproporphyrinogen oxidase family. Coproporphyrinogen III oxidase subfamily.</text>
</comment>
<dbReference type="AlphaFoldDB" id="A0A268NXT6"/>
<sequence length="458" mass="50067">MKQKRVAIVGAGATGLSAALWLHDHSDLQYDVYEASNQVGGKIVTYKDRGFVIEGGADSYLERKASMTHFIQRVGLGDSLVRNEVGQSYILKSGTLFPTPKNTVLGIPTDIDAFLETKLISDEGKRNLLKEYEKPRFAKPGEDVSAGAFFEYRLGKEMVDSLIEPLLGGIYGGNIYELSMKAIFPHFLQYEAEYGSLLKGVAATKSTSKHAKKQGMFLTVKSGLASVLEAAAEQLRPGSVHLNAAVERIDVLDDGAFTVFVNGTQKRYDAVIVTIPPQQAAKLFVEINPFSDIGSIEATSCATVAMIFPEGAVDNEHEGTGFVVARGGDETITACTWTDLKWPHTSPSRETLLRAYVGRPGEEAIVEANDQTIVNAVLADLQNIMAIRTRPTFYRVTRWKKAMPQYQVGHLQRIERFKKACAKHPGLYVTGAYFGGVGVPDCIDQGQACAKQLMNETT</sequence>
<evidence type="ECO:0000256" key="10">
    <source>
        <dbReference type="ARBA" id="ARBA00023133"/>
    </source>
</evidence>
<proteinExistence type="inferred from homology"/>
<comment type="subcellular location">
    <subcellularLocation>
        <location evidence="11">Cytoplasm</location>
    </subcellularLocation>
</comment>
<reference evidence="13 14" key="1">
    <citation type="submission" date="2017-07" db="EMBL/GenBank/DDBJ databases">
        <title>Isolation and whole genome analysis of endospore-forming bacteria from heroin.</title>
        <authorList>
            <person name="Kalinowski J."/>
            <person name="Ahrens B."/>
            <person name="Al-Dilaimi A."/>
            <person name="Winkler A."/>
            <person name="Wibberg D."/>
            <person name="Schleenbecker U."/>
            <person name="Ruckert C."/>
            <person name="Wolfel R."/>
            <person name="Grass G."/>
        </authorList>
    </citation>
    <scope>NUCLEOTIDE SEQUENCE [LARGE SCALE GENOMIC DNA]</scope>
    <source>
        <strain evidence="13 14">7539</strain>
    </source>
</reference>
<evidence type="ECO:0000256" key="3">
    <source>
        <dbReference type="ARBA" id="ARBA00004744"/>
    </source>
</evidence>
<dbReference type="EMBL" id="NPCC01000023">
    <property type="protein sequence ID" value="PAE88191.1"/>
    <property type="molecule type" value="Genomic_DNA"/>
</dbReference>
<dbReference type="RefSeq" id="WP_095326890.1">
    <property type="nucleotide sequence ID" value="NZ_NPCC01000023.1"/>
</dbReference>
<evidence type="ECO:0000313" key="13">
    <source>
        <dbReference type="EMBL" id="PAE88191.1"/>
    </source>
</evidence>
<gene>
    <name evidence="13" type="ORF">CHH72_15215</name>
</gene>
<dbReference type="InterPro" id="IPR002937">
    <property type="entry name" value="Amino_oxidase"/>
</dbReference>
<dbReference type="PANTHER" id="PTHR42923:SF3">
    <property type="entry name" value="PROTOPORPHYRINOGEN OXIDASE"/>
    <property type="match status" value="1"/>
</dbReference>
<comment type="catalytic activity">
    <reaction evidence="1">
        <text>coproporphyrinogen III + 3 O2 = coproporphyrin III + 3 H2O2</text>
        <dbReference type="Rhea" id="RHEA:43436"/>
        <dbReference type="ChEBI" id="CHEBI:15379"/>
        <dbReference type="ChEBI" id="CHEBI:16240"/>
        <dbReference type="ChEBI" id="CHEBI:57309"/>
        <dbReference type="ChEBI" id="CHEBI:131725"/>
        <dbReference type="EC" id="1.3.3.15"/>
    </reaction>
    <physiologicalReaction direction="left-to-right" evidence="1">
        <dbReference type="Rhea" id="RHEA:43437"/>
    </physiologicalReaction>
</comment>
<evidence type="ECO:0000313" key="14">
    <source>
        <dbReference type="Proteomes" id="UP000216207"/>
    </source>
</evidence>
<evidence type="ECO:0000259" key="12">
    <source>
        <dbReference type="Pfam" id="PF01593"/>
    </source>
</evidence>
<dbReference type="SUPFAM" id="SSF51905">
    <property type="entry name" value="FAD/NAD(P)-binding domain"/>
    <property type="match status" value="1"/>
</dbReference>
<dbReference type="InterPro" id="IPR004572">
    <property type="entry name" value="Protoporphyrinogen_oxidase"/>
</dbReference>
<dbReference type="GO" id="GO:0006783">
    <property type="term" value="P:heme biosynthetic process"/>
    <property type="evidence" value="ECO:0007669"/>
    <property type="project" value="UniProtKB-UniRule"/>
</dbReference>
<dbReference type="PANTHER" id="PTHR42923">
    <property type="entry name" value="PROTOPORPHYRINOGEN OXIDASE"/>
    <property type="match status" value="1"/>
</dbReference>
<keyword evidence="9 11" id="KW-0560">Oxidoreductase</keyword>
<dbReference type="Proteomes" id="UP000216207">
    <property type="component" value="Unassembled WGS sequence"/>
</dbReference>
<dbReference type="SUPFAM" id="SSF54373">
    <property type="entry name" value="FAD-linked reductases, C-terminal domain"/>
    <property type="match status" value="1"/>
</dbReference>
<comment type="function">
    <text evidence="11">Involved in coproporphyrin-dependent heme b biosynthesis. Catalyzes the oxidation of coproporphyrinogen III to coproporphyrin III.</text>
</comment>
<comment type="cofactor">
    <cofactor evidence="2 11">
        <name>FAD</name>
        <dbReference type="ChEBI" id="CHEBI:57692"/>
    </cofactor>
</comment>
<feature type="domain" description="Amine oxidase" evidence="12">
    <location>
        <begin position="14"/>
        <end position="453"/>
    </location>
</feature>
<dbReference type="NCBIfam" id="TIGR00562">
    <property type="entry name" value="proto_IX_ox"/>
    <property type="match status" value="1"/>
</dbReference>
<dbReference type="Gene3D" id="3.90.660.20">
    <property type="entry name" value="Protoporphyrinogen oxidase, mitochondrial, domain 2"/>
    <property type="match status" value="1"/>
</dbReference>
<dbReference type="GO" id="GO:0005737">
    <property type="term" value="C:cytoplasm"/>
    <property type="evidence" value="ECO:0007669"/>
    <property type="project" value="UniProtKB-SubCell"/>
</dbReference>
<evidence type="ECO:0000256" key="7">
    <source>
        <dbReference type="ARBA" id="ARBA00022630"/>
    </source>
</evidence>
<dbReference type="EC" id="1.3.3.15" evidence="5 11"/>
<dbReference type="UniPathway" id="UPA00252"/>
<evidence type="ECO:0000256" key="4">
    <source>
        <dbReference type="ARBA" id="ARBA00008310"/>
    </source>
</evidence>
<evidence type="ECO:0000256" key="1">
    <source>
        <dbReference type="ARBA" id="ARBA00001755"/>
    </source>
</evidence>
<organism evidence="13 14">
    <name type="scientific">Shouchella clausii</name>
    <name type="common">Alkalihalobacillus clausii</name>
    <dbReference type="NCBI Taxonomy" id="79880"/>
    <lineage>
        <taxon>Bacteria</taxon>
        <taxon>Bacillati</taxon>
        <taxon>Bacillota</taxon>
        <taxon>Bacilli</taxon>
        <taxon>Bacillales</taxon>
        <taxon>Bacillaceae</taxon>
        <taxon>Shouchella</taxon>
    </lineage>
</organism>
<accession>A0A268NXT6</accession>
<comment type="caution">
    <text evidence="13">The sequence shown here is derived from an EMBL/GenBank/DDBJ whole genome shotgun (WGS) entry which is preliminary data.</text>
</comment>
<dbReference type="Gene3D" id="1.10.3110.10">
    <property type="entry name" value="protoporphyrinogen ix oxidase, domain 3"/>
    <property type="match status" value="1"/>
</dbReference>
<keyword evidence="8 11" id="KW-0274">FAD</keyword>
<dbReference type="Gene3D" id="3.50.50.60">
    <property type="entry name" value="FAD/NAD(P)-binding domain"/>
    <property type="match status" value="1"/>
</dbReference>
<keyword evidence="11" id="KW-0963">Cytoplasm</keyword>
<evidence type="ECO:0000256" key="5">
    <source>
        <dbReference type="ARBA" id="ARBA00012402"/>
    </source>
</evidence>
<keyword evidence="7 11" id="KW-0285">Flavoprotein</keyword>
<evidence type="ECO:0000256" key="11">
    <source>
        <dbReference type="RuleBase" id="RU364052"/>
    </source>
</evidence>
<keyword evidence="10 11" id="KW-0350">Heme biosynthesis</keyword>
<dbReference type="Pfam" id="PF01593">
    <property type="entry name" value="Amino_oxidase"/>
    <property type="match status" value="1"/>
</dbReference>
<evidence type="ECO:0000256" key="9">
    <source>
        <dbReference type="ARBA" id="ARBA00023002"/>
    </source>
</evidence>
<evidence type="ECO:0000256" key="6">
    <source>
        <dbReference type="ARBA" id="ARBA00019046"/>
    </source>
</evidence>
<dbReference type="InterPro" id="IPR036188">
    <property type="entry name" value="FAD/NAD-bd_sf"/>
</dbReference>
<comment type="pathway">
    <text evidence="3 11">Porphyrin-containing compound metabolism; protoheme biosynthesis.</text>
</comment>
<evidence type="ECO:0000256" key="2">
    <source>
        <dbReference type="ARBA" id="ARBA00001974"/>
    </source>
</evidence>
<dbReference type="NCBIfam" id="NF008845">
    <property type="entry name" value="PRK11883.1-5"/>
    <property type="match status" value="1"/>
</dbReference>
<protein>
    <recommendedName>
        <fullName evidence="6 11">Coproporphyrinogen III oxidase</fullName>
        <ecNumber evidence="5 11">1.3.3.15</ecNumber>
    </recommendedName>
</protein>
<dbReference type="GO" id="GO:0004729">
    <property type="term" value="F:oxygen-dependent protoporphyrinogen oxidase activity"/>
    <property type="evidence" value="ECO:0007669"/>
    <property type="project" value="UniProtKB-UniRule"/>
</dbReference>
<evidence type="ECO:0000256" key="8">
    <source>
        <dbReference type="ARBA" id="ARBA00022827"/>
    </source>
</evidence>